<protein>
    <submittedName>
        <fullName evidence="4">SHOCT domain-containing protein</fullName>
    </submittedName>
</protein>
<feature type="region of interest" description="Disordered" evidence="1">
    <location>
        <begin position="80"/>
        <end position="108"/>
    </location>
</feature>
<evidence type="ECO:0000313" key="4">
    <source>
        <dbReference type="EMBL" id="MFC6826380.1"/>
    </source>
</evidence>
<dbReference type="InterPro" id="IPR018649">
    <property type="entry name" value="SHOCT"/>
</dbReference>
<comment type="caution">
    <text evidence="4">The sequence shown here is derived from an EMBL/GenBank/DDBJ whole genome shotgun (WGS) entry which is preliminary data.</text>
</comment>
<feature type="domain" description="SHOCT" evidence="3">
    <location>
        <begin position="106"/>
        <end position="129"/>
    </location>
</feature>
<dbReference type="RefSeq" id="WP_379697907.1">
    <property type="nucleotide sequence ID" value="NZ_JBHSXH010000015.1"/>
</dbReference>
<accession>A0ABD5U0Z2</accession>
<keyword evidence="2" id="KW-1133">Transmembrane helix</keyword>
<keyword evidence="2" id="KW-0812">Transmembrane</keyword>
<reference evidence="4 5" key="1">
    <citation type="journal article" date="2019" name="Int. J. Syst. Evol. Microbiol.">
        <title>The Global Catalogue of Microorganisms (GCM) 10K type strain sequencing project: providing services to taxonomists for standard genome sequencing and annotation.</title>
        <authorList>
            <consortium name="The Broad Institute Genomics Platform"/>
            <consortium name="The Broad Institute Genome Sequencing Center for Infectious Disease"/>
            <person name="Wu L."/>
            <person name="Ma J."/>
        </authorList>
    </citation>
    <scope>NUCLEOTIDE SEQUENCE [LARGE SCALE GENOMIC DNA]</scope>
    <source>
        <strain evidence="4 5">YIM 94188</strain>
    </source>
</reference>
<keyword evidence="5" id="KW-1185">Reference proteome</keyword>
<evidence type="ECO:0000259" key="3">
    <source>
        <dbReference type="Pfam" id="PF09851"/>
    </source>
</evidence>
<evidence type="ECO:0000313" key="5">
    <source>
        <dbReference type="Proteomes" id="UP001596408"/>
    </source>
</evidence>
<feature type="compositionally biased region" description="Basic and acidic residues" evidence="1">
    <location>
        <begin position="153"/>
        <end position="162"/>
    </location>
</feature>
<evidence type="ECO:0000256" key="1">
    <source>
        <dbReference type="SAM" id="MobiDB-lite"/>
    </source>
</evidence>
<feature type="transmembrane region" description="Helical" evidence="2">
    <location>
        <begin position="27"/>
        <end position="47"/>
    </location>
</feature>
<dbReference type="Pfam" id="PF09851">
    <property type="entry name" value="SHOCT"/>
    <property type="match status" value="1"/>
</dbReference>
<proteinExistence type="predicted"/>
<evidence type="ECO:0000256" key="2">
    <source>
        <dbReference type="SAM" id="Phobius"/>
    </source>
</evidence>
<sequence length="162" mass="16751">MSPPRIDESPGLLARYTPDSRRWRRRIAALAAVAAPLAAYAALAIVSGVKSGAAYNVLVAAFGMLALTLPAVAAASLLAPDSGTTPAESTDADELRSSSNRTGSGDAVEALKSRYAAGEIGDEEFERRLGTLVATDEVGLEGSADEGVGPTPRPEEVESPRR</sequence>
<feature type="transmembrane region" description="Helical" evidence="2">
    <location>
        <begin position="53"/>
        <end position="79"/>
    </location>
</feature>
<feature type="region of interest" description="Disordered" evidence="1">
    <location>
        <begin position="132"/>
        <end position="162"/>
    </location>
</feature>
<dbReference type="EMBL" id="JBHSXH010000015">
    <property type="protein sequence ID" value="MFC6826380.1"/>
    <property type="molecule type" value="Genomic_DNA"/>
</dbReference>
<gene>
    <name evidence="4" type="ORF">ACFQEV_15460</name>
</gene>
<name>A0ABD5U0Z2_9EURY</name>
<organism evidence="4 5">
    <name type="scientific">Halopelagius fulvigenes</name>
    <dbReference type="NCBI Taxonomy" id="1198324"/>
    <lineage>
        <taxon>Archaea</taxon>
        <taxon>Methanobacteriati</taxon>
        <taxon>Methanobacteriota</taxon>
        <taxon>Stenosarchaea group</taxon>
        <taxon>Halobacteria</taxon>
        <taxon>Halobacteriales</taxon>
        <taxon>Haloferacaceae</taxon>
    </lineage>
</organism>
<dbReference type="AlphaFoldDB" id="A0ABD5U0Z2"/>
<dbReference type="Proteomes" id="UP001596408">
    <property type="component" value="Unassembled WGS sequence"/>
</dbReference>
<keyword evidence="2" id="KW-0472">Membrane</keyword>